<keyword evidence="3 7" id="KW-0479">Metal-binding</keyword>
<dbReference type="SUPFAM" id="SSF55486">
    <property type="entry name" value="Metalloproteases ('zincins'), catalytic domain"/>
    <property type="match status" value="1"/>
</dbReference>
<protein>
    <submittedName>
        <fullName evidence="10">Putative metalloproteinase</fullName>
    </submittedName>
</protein>
<comment type="caution">
    <text evidence="7">Lacks conserved residue(s) required for the propagation of feature annotation.</text>
</comment>
<evidence type="ECO:0000256" key="4">
    <source>
        <dbReference type="ARBA" id="ARBA00022801"/>
    </source>
</evidence>
<dbReference type="InterPro" id="IPR024079">
    <property type="entry name" value="MetalloPept_cat_dom_sf"/>
</dbReference>
<dbReference type="Gene3D" id="3.40.390.10">
    <property type="entry name" value="Collagenase (Catalytic Domain)"/>
    <property type="match status" value="1"/>
</dbReference>
<evidence type="ECO:0000256" key="3">
    <source>
        <dbReference type="ARBA" id="ARBA00022723"/>
    </source>
</evidence>
<evidence type="ECO:0000259" key="9">
    <source>
        <dbReference type="PROSITE" id="PS50215"/>
    </source>
</evidence>
<feature type="domain" description="Peptidase M12B" evidence="9">
    <location>
        <begin position="169"/>
        <end position="395"/>
    </location>
</feature>
<evidence type="ECO:0000256" key="1">
    <source>
        <dbReference type="ARBA" id="ARBA00006629"/>
    </source>
</evidence>
<keyword evidence="8" id="KW-0732">Signal</keyword>
<feature type="signal peptide" evidence="8">
    <location>
        <begin position="1"/>
        <end position="15"/>
    </location>
</feature>
<dbReference type="GO" id="GO:0004222">
    <property type="term" value="F:metalloendopeptidase activity"/>
    <property type="evidence" value="ECO:0007669"/>
    <property type="project" value="InterPro"/>
</dbReference>
<keyword evidence="2" id="KW-0645">Protease</keyword>
<feature type="chain" id="PRO_5013121013" evidence="8">
    <location>
        <begin position="16"/>
        <end position="400"/>
    </location>
</feature>
<evidence type="ECO:0000256" key="8">
    <source>
        <dbReference type="SAM" id="SignalP"/>
    </source>
</evidence>
<keyword evidence="6" id="KW-0482">Metalloprotease</keyword>
<feature type="binding site" evidence="7">
    <location>
        <position position="323"/>
    </location>
    <ligand>
        <name>Zn(2+)</name>
        <dbReference type="ChEBI" id="CHEBI:29105"/>
        <note>catalytic</note>
    </ligand>
</feature>
<organism evidence="10">
    <name type="scientific">Tityus serrulatus</name>
    <name type="common">Brazilian yellow scorpion</name>
    <dbReference type="NCBI Taxonomy" id="6887"/>
    <lineage>
        <taxon>Eukaryota</taxon>
        <taxon>Metazoa</taxon>
        <taxon>Ecdysozoa</taxon>
        <taxon>Arthropoda</taxon>
        <taxon>Chelicerata</taxon>
        <taxon>Arachnida</taxon>
        <taxon>Scorpiones</taxon>
        <taxon>Buthida</taxon>
        <taxon>Buthoidea</taxon>
        <taxon>Buthidae</taxon>
        <taxon>Tityus</taxon>
    </lineage>
</organism>
<dbReference type="AlphaFoldDB" id="A0A218QX15"/>
<evidence type="ECO:0000256" key="7">
    <source>
        <dbReference type="PROSITE-ProRule" id="PRU00276"/>
    </source>
</evidence>
<evidence type="ECO:0000256" key="2">
    <source>
        <dbReference type="ARBA" id="ARBA00022670"/>
    </source>
</evidence>
<evidence type="ECO:0000313" key="10">
    <source>
        <dbReference type="EMBL" id="JAW07039.1"/>
    </source>
</evidence>
<dbReference type="GO" id="GO:0046872">
    <property type="term" value="F:metal ion binding"/>
    <property type="evidence" value="ECO:0007669"/>
    <property type="project" value="UniProtKB-KW"/>
</dbReference>
<feature type="binding site" evidence="7">
    <location>
        <position position="333"/>
    </location>
    <ligand>
        <name>Zn(2+)</name>
        <dbReference type="ChEBI" id="CHEBI:29105"/>
        <note>catalytic</note>
    </ligand>
</feature>
<evidence type="ECO:0000256" key="6">
    <source>
        <dbReference type="ARBA" id="ARBA00023049"/>
    </source>
</evidence>
<keyword evidence="4" id="KW-0378">Hydrolase</keyword>
<sequence length="400" mass="44723">MIYFVSIFVFVTVSAIPTGREDVVFPWVETSRSGVKTVKFRALGEDIELKLEPAGDILAKDFALLDLNNQRQPSVDVEKLRKRIYRDRVNGAALLIDDDESQSIEGIVNSKLRIAPHESRELNQYGGRAHRIVELKSEKNSSLRDDVISRNIQRQIANFTSVSREDKCIVVEFLCVTESKFTERFKTDQALTEYVTQMYTGVQNMYDTMNLEIKIRLIGIQAFTKENEPSYIKESDVQNGKYILAGIIYKANNYYCKNATGLAQKADIIMLIVSRLLVWVKDSKITGNAVGIALGASACNKCEKVGVSLDETDYNERTITIAHEAGHMLGLPHDGQESTEVGVPNGPGAKSCPYDDGFIMGSTIEPNMLKFSKCSKESAKYFFTLPQASCLREDCPNSGY</sequence>
<dbReference type="Pfam" id="PF13688">
    <property type="entry name" value="Reprolysin_5"/>
    <property type="match status" value="1"/>
</dbReference>
<dbReference type="GO" id="GO:0006509">
    <property type="term" value="P:membrane protein ectodomain proteolysis"/>
    <property type="evidence" value="ECO:0007669"/>
    <property type="project" value="TreeGrafter"/>
</dbReference>
<proteinExistence type="inferred from homology"/>
<dbReference type="PANTHER" id="PTHR11905">
    <property type="entry name" value="ADAM A DISINTEGRIN AND METALLOPROTEASE DOMAIN"/>
    <property type="match status" value="1"/>
</dbReference>
<keyword evidence="5 7" id="KW-0862">Zinc</keyword>
<evidence type="ECO:0000256" key="5">
    <source>
        <dbReference type="ARBA" id="ARBA00022833"/>
    </source>
</evidence>
<reference evidence="10" key="1">
    <citation type="submission" date="2016-05" db="EMBL/GenBank/DDBJ databases">
        <title>Comparative transcriptomes and proteomes of Brazilian medically important scorpions Tityus serrulatus from Parana and Sao Paulo.</title>
        <authorList>
            <person name="Oliveira U.C."/>
            <person name="Nishiyama M.Y.Jr."/>
            <person name="Candido D.M."/>
            <person name="Yamanouye N."/>
            <person name="Dorce V.A."/>
            <person name="Junqueira-de-Azevedo I.L."/>
        </authorList>
    </citation>
    <scope>NUCLEOTIDE SEQUENCE</scope>
    <source>
        <tissue evidence="10">Telson</tissue>
    </source>
</reference>
<dbReference type="InterPro" id="IPR001590">
    <property type="entry name" value="Peptidase_M12B"/>
</dbReference>
<dbReference type="PANTHER" id="PTHR11905:SF159">
    <property type="entry name" value="ADAM METALLOPROTEASE"/>
    <property type="match status" value="1"/>
</dbReference>
<accession>A0A218QX15</accession>
<comment type="similarity">
    <text evidence="1">Belongs to the venom metalloproteinase (M12B) family.</text>
</comment>
<name>A0A218QX15_TITSE</name>
<feature type="active site" evidence="7">
    <location>
        <position position="324"/>
    </location>
</feature>
<dbReference type="EMBL" id="GEUW01000006">
    <property type="protein sequence ID" value="JAW07039.1"/>
    <property type="molecule type" value="Transcribed_RNA"/>
</dbReference>
<feature type="binding site" evidence="7">
    <location>
        <position position="327"/>
    </location>
    <ligand>
        <name>Zn(2+)</name>
        <dbReference type="ChEBI" id="CHEBI:29105"/>
        <note>catalytic</note>
    </ligand>
</feature>
<dbReference type="PROSITE" id="PS50215">
    <property type="entry name" value="ADAM_MEPRO"/>
    <property type="match status" value="1"/>
</dbReference>